<evidence type="ECO:0000256" key="4">
    <source>
        <dbReference type="ARBA" id="ARBA00022643"/>
    </source>
</evidence>
<evidence type="ECO:0000313" key="10">
    <source>
        <dbReference type="Proteomes" id="UP000661006"/>
    </source>
</evidence>
<dbReference type="InterPro" id="IPR026021">
    <property type="entry name" value="YdjA-like"/>
</dbReference>
<dbReference type="PANTHER" id="PTHR43821">
    <property type="entry name" value="NAD(P)H NITROREDUCTASE YDJA-RELATED"/>
    <property type="match status" value="1"/>
</dbReference>
<keyword evidence="6" id="KW-0560">Oxidoreductase</keyword>
<feature type="domain" description="Nitroreductase" evidence="8">
    <location>
        <begin position="47"/>
        <end position="200"/>
    </location>
</feature>
<sequence length="233" mass="25454">MPQNRVSVTSLQEFGQDSASLLADAVDRAISEPMAHHHASLEFLLSRASTDNLVEPPPKGDQLRDILSAALRAPDHGRMRPWRYTVIKGKHREAFAQVVLEAMDRQEPDAPAAKKAKRRGRFSSMPMIIALGMHIEPDGKIPVIEQEMSVAAGAMNVLNALHAEGFGGVWVTGAFSEDRALLETLGLKEPHRLAGFLFVGTPEKPVEGRKRADVDDYMAIWKGEPVTFGADAG</sequence>
<evidence type="ECO:0000256" key="7">
    <source>
        <dbReference type="ARBA" id="ARBA00023027"/>
    </source>
</evidence>
<dbReference type="Proteomes" id="UP000661006">
    <property type="component" value="Unassembled WGS sequence"/>
</dbReference>
<dbReference type="SUPFAM" id="SSF55469">
    <property type="entry name" value="FMN-dependent nitroreductase-like"/>
    <property type="match status" value="1"/>
</dbReference>
<dbReference type="GO" id="GO:0016491">
    <property type="term" value="F:oxidoreductase activity"/>
    <property type="evidence" value="ECO:0007669"/>
    <property type="project" value="UniProtKB-KW"/>
</dbReference>
<comment type="cofactor">
    <cofactor evidence="1">
        <name>FMN</name>
        <dbReference type="ChEBI" id="CHEBI:58210"/>
    </cofactor>
</comment>
<reference evidence="9" key="2">
    <citation type="submission" date="2020-11" db="EMBL/GenBank/DDBJ databases">
        <title>Description of novel Gluconobacter species.</title>
        <authorList>
            <person name="Cleenwerck I."/>
            <person name="Cnockaert M."/>
            <person name="Borremans W."/>
            <person name="Wieme A.D."/>
            <person name="De Vuyst L."/>
            <person name="Vandamme P."/>
        </authorList>
    </citation>
    <scope>NUCLEOTIDE SEQUENCE</scope>
    <source>
        <strain evidence="9">R71697</strain>
    </source>
</reference>
<dbReference type="InterPro" id="IPR029479">
    <property type="entry name" value="Nitroreductase"/>
</dbReference>
<name>A0A9Q2FLJ0_GLUJA</name>
<protein>
    <submittedName>
        <fullName evidence="9">Nitroreductase</fullName>
    </submittedName>
</protein>
<evidence type="ECO:0000313" key="9">
    <source>
        <dbReference type="EMBL" id="MBF0871073.1"/>
    </source>
</evidence>
<dbReference type="InterPro" id="IPR052530">
    <property type="entry name" value="NAD(P)H_nitroreductase"/>
</dbReference>
<comment type="caution">
    <text evidence="9">The sequence shown here is derived from an EMBL/GenBank/DDBJ whole genome shotgun (WGS) entry which is preliminary data.</text>
</comment>
<dbReference type="GeneID" id="81474927"/>
<dbReference type="RefSeq" id="WP_194257915.1">
    <property type="nucleotide sequence ID" value="NZ_JABCQN010000004.1"/>
</dbReference>
<gene>
    <name evidence="9" type="ORF">HKD32_09480</name>
</gene>
<reference evidence="9" key="1">
    <citation type="submission" date="2020-04" db="EMBL/GenBank/DDBJ databases">
        <authorList>
            <person name="Sombolestani A."/>
        </authorList>
    </citation>
    <scope>NUCLEOTIDE SEQUENCE</scope>
    <source>
        <strain evidence="9">R71697</strain>
    </source>
</reference>
<keyword evidence="4" id="KW-0288">FMN</keyword>
<keyword evidence="7" id="KW-0520">NAD</keyword>
<keyword evidence="5" id="KW-0521">NADP</keyword>
<evidence type="ECO:0000256" key="2">
    <source>
        <dbReference type="ARBA" id="ARBA00007118"/>
    </source>
</evidence>
<evidence type="ECO:0000256" key="5">
    <source>
        <dbReference type="ARBA" id="ARBA00022857"/>
    </source>
</evidence>
<evidence type="ECO:0000256" key="6">
    <source>
        <dbReference type="ARBA" id="ARBA00023002"/>
    </source>
</evidence>
<evidence type="ECO:0000256" key="1">
    <source>
        <dbReference type="ARBA" id="ARBA00001917"/>
    </source>
</evidence>
<organism evidence="9 10">
    <name type="scientific">Gluconobacter japonicus</name>
    <dbReference type="NCBI Taxonomy" id="376620"/>
    <lineage>
        <taxon>Bacteria</taxon>
        <taxon>Pseudomonadati</taxon>
        <taxon>Pseudomonadota</taxon>
        <taxon>Alphaproteobacteria</taxon>
        <taxon>Acetobacterales</taxon>
        <taxon>Acetobacteraceae</taxon>
        <taxon>Gluconobacter</taxon>
    </lineage>
</organism>
<dbReference type="Pfam" id="PF00881">
    <property type="entry name" value="Nitroreductase"/>
    <property type="match status" value="1"/>
</dbReference>
<dbReference type="Gene3D" id="3.40.109.10">
    <property type="entry name" value="NADH Oxidase"/>
    <property type="match status" value="1"/>
</dbReference>
<dbReference type="InterPro" id="IPR000415">
    <property type="entry name" value="Nitroreductase-like"/>
</dbReference>
<comment type="similarity">
    <text evidence="2">Belongs to the nitroreductase family.</text>
</comment>
<evidence type="ECO:0000256" key="3">
    <source>
        <dbReference type="ARBA" id="ARBA00022630"/>
    </source>
</evidence>
<keyword evidence="3" id="KW-0285">Flavoprotein</keyword>
<accession>A0A9Q2FLJ0</accession>
<dbReference type="EMBL" id="JABCQN010000004">
    <property type="protein sequence ID" value="MBF0871073.1"/>
    <property type="molecule type" value="Genomic_DNA"/>
</dbReference>
<dbReference type="PANTHER" id="PTHR43821:SF1">
    <property type="entry name" value="NAD(P)H NITROREDUCTASE YDJA-RELATED"/>
    <property type="match status" value="1"/>
</dbReference>
<dbReference type="CDD" id="cd02135">
    <property type="entry name" value="YdjA-like"/>
    <property type="match status" value="1"/>
</dbReference>
<evidence type="ECO:0000259" key="8">
    <source>
        <dbReference type="Pfam" id="PF00881"/>
    </source>
</evidence>
<dbReference type="AlphaFoldDB" id="A0A9Q2FLJ0"/>
<proteinExistence type="inferred from homology"/>